<dbReference type="EMBL" id="JAJSOF020000036">
    <property type="protein sequence ID" value="KAJ4429173.1"/>
    <property type="molecule type" value="Genomic_DNA"/>
</dbReference>
<comment type="caution">
    <text evidence="2">The sequence shown here is derived from an EMBL/GenBank/DDBJ whole genome shotgun (WGS) entry which is preliminary data.</text>
</comment>
<name>A0ABQ8S5K5_PERAM</name>
<proteinExistence type="predicted"/>
<keyword evidence="3" id="KW-1185">Reference proteome</keyword>
<organism evidence="2 3">
    <name type="scientific">Periplaneta americana</name>
    <name type="common">American cockroach</name>
    <name type="synonym">Blatta americana</name>
    <dbReference type="NCBI Taxonomy" id="6978"/>
    <lineage>
        <taxon>Eukaryota</taxon>
        <taxon>Metazoa</taxon>
        <taxon>Ecdysozoa</taxon>
        <taxon>Arthropoda</taxon>
        <taxon>Hexapoda</taxon>
        <taxon>Insecta</taxon>
        <taxon>Pterygota</taxon>
        <taxon>Neoptera</taxon>
        <taxon>Polyneoptera</taxon>
        <taxon>Dictyoptera</taxon>
        <taxon>Blattodea</taxon>
        <taxon>Blattoidea</taxon>
        <taxon>Blattidae</taxon>
        <taxon>Blattinae</taxon>
        <taxon>Periplaneta</taxon>
    </lineage>
</organism>
<dbReference type="InterPro" id="IPR035992">
    <property type="entry name" value="Ricin_B-like_lectins"/>
</dbReference>
<dbReference type="PANTHER" id="PTHR46601:SF2">
    <property type="entry name" value="UBIQUITIN-LIKE PROTEASE FAMILY PROFILE DOMAIN-CONTAINING PROTEIN"/>
    <property type="match status" value="1"/>
</dbReference>
<sequence>MNQERKRMTQKKILIMTVMEAYKLFKQKNVGIKLGKSKFAALRPQHVRPVSDKDLNVCCCRYHENADLLIGVIRKVWKKLPPDLDRLVSAVTCSEDISCYFGECDNCKDINNAIERYKDCETDNLDDTCVCYYQWNSTNHKELIQTTLFEAKEELLSQLPNLLRHCFTANIQLREIRHLKQTCCKNEAVLQEDFAENFAIRQQNEIMSAHWISEGVTIFTAIISRNGTTIPYAVISNELRHDKCSVFSFNKALLDHAGRDGDVISVLHVFSDGAGGQFKNRYTLSQCVLTPQELHKDLIYLDWSFFATAHGKGPIDGIGGTVKQAVWRRVLQGNVVISSAKEFYECAKHACPNINVLFLSSDDMSYDRTILSEKWNAAQPKPIPNLHKIHYVRASNPQVVAVSAISPFMDNISVSFTEVAMFDQPDSAMMEKNLHCKKKILTASTIQEFEIGNYVAVQYEGKKYPGIITEINKHMEQSQKEVKCEIPTLTDSSKTACQHKSTARKGPKPMMVHAATPTSSSDHLFEPSSQYAEWEENVMEQGRRKLVKLESHLFNFVYNYEHSNVGRKEKRLCACQNSTPPTLPHFQETSFVFESTRYNIIIGSAIENVALHNMKVAVEEAVAENDNVRGISAAFDGTWQKRGHISLNGVVTATSVDTGKNFILTWHKDIRPKGRTMCWDVSDVQNKAAVNLFPCHGMQGNQLWRYNPDYYVIYISMPVHYSLCVFVVVSV</sequence>
<dbReference type="PROSITE" id="PS50231">
    <property type="entry name" value="RICIN_B_LECTIN"/>
    <property type="match status" value="1"/>
</dbReference>
<dbReference type="Gene3D" id="2.80.10.50">
    <property type="match status" value="1"/>
</dbReference>
<evidence type="ECO:0000259" key="1">
    <source>
        <dbReference type="Pfam" id="PF00652"/>
    </source>
</evidence>
<reference evidence="2 3" key="1">
    <citation type="journal article" date="2022" name="Allergy">
        <title>Genome assembly and annotation of Periplaneta americana reveal a comprehensive cockroach allergen profile.</title>
        <authorList>
            <person name="Wang L."/>
            <person name="Xiong Q."/>
            <person name="Saelim N."/>
            <person name="Wang L."/>
            <person name="Nong W."/>
            <person name="Wan A.T."/>
            <person name="Shi M."/>
            <person name="Liu X."/>
            <person name="Cao Q."/>
            <person name="Hui J.H.L."/>
            <person name="Sookrung N."/>
            <person name="Leung T.F."/>
            <person name="Tungtrongchitr A."/>
            <person name="Tsui S.K.W."/>
        </authorList>
    </citation>
    <scope>NUCLEOTIDE SEQUENCE [LARGE SCALE GENOMIC DNA]</scope>
    <source>
        <strain evidence="2">PWHHKU_190912</strain>
    </source>
</reference>
<dbReference type="Proteomes" id="UP001148838">
    <property type="component" value="Unassembled WGS sequence"/>
</dbReference>
<feature type="domain" description="Ricin B lectin" evidence="1">
    <location>
        <begin position="658"/>
        <end position="711"/>
    </location>
</feature>
<dbReference type="InterPro" id="IPR000772">
    <property type="entry name" value="Ricin_B_lectin"/>
</dbReference>
<dbReference type="PANTHER" id="PTHR46601">
    <property type="entry name" value="ULP_PROTEASE DOMAIN-CONTAINING PROTEIN"/>
    <property type="match status" value="1"/>
</dbReference>
<accession>A0ABQ8S5K5</accession>
<protein>
    <recommendedName>
        <fullName evidence="1">Ricin B lectin domain-containing protein</fullName>
    </recommendedName>
</protein>
<evidence type="ECO:0000313" key="3">
    <source>
        <dbReference type="Proteomes" id="UP001148838"/>
    </source>
</evidence>
<dbReference type="SUPFAM" id="SSF50370">
    <property type="entry name" value="Ricin B-like lectins"/>
    <property type="match status" value="1"/>
</dbReference>
<evidence type="ECO:0000313" key="2">
    <source>
        <dbReference type="EMBL" id="KAJ4429173.1"/>
    </source>
</evidence>
<dbReference type="Pfam" id="PF00652">
    <property type="entry name" value="Ricin_B_lectin"/>
    <property type="match status" value="1"/>
</dbReference>
<gene>
    <name evidence="2" type="ORF">ANN_26176</name>
</gene>